<keyword evidence="2" id="KW-1185">Reference proteome</keyword>
<proteinExistence type="predicted"/>
<protein>
    <submittedName>
        <fullName evidence="1">Uncharacterized protein</fullName>
    </submittedName>
</protein>
<dbReference type="EMBL" id="WJHE01000850">
    <property type="protein sequence ID" value="MST34094.1"/>
    <property type="molecule type" value="Genomic_DNA"/>
</dbReference>
<organism evidence="1 2">
    <name type="scientific">Acidiferrimicrobium australe</name>
    <dbReference type="NCBI Taxonomy" id="2664430"/>
    <lineage>
        <taxon>Bacteria</taxon>
        <taxon>Bacillati</taxon>
        <taxon>Actinomycetota</taxon>
        <taxon>Acidimicrobiia</taxon>
        <taxon>Acidimicrobiales</taxon>
        <taxon>Acidimicrobiaceae</taxon>
        <taxon>Acidiferrimicrobium</taxon>
    </lineage>
</organism>
<dbReference type="Proteomes" id="UP000437736">
    <property type="component" value="Unassembled WGS sequence"/>
</dbReference>
<evidence type="ECO:0000313" key="1">
    <source>
        <dbReference type="EMBL" id="MST34094.1"/>
    </source>
</evidence>
<name>A0ABW9QW49_9ACTN</name>
<sequence>MLAYKFLEGGRSPFTGWRWELPRAGSEPTWLKVTGPLGLCDNGVHACAPGHLPLWMSDELWRIELDGEVLRTEVALVASQARLLDRVEAWDPAARDAFARYCAGRAQRLADREAATAPVAAAVHSAAA</sequence>
<feature type="non-terminal residue" evidence="1">
    <location>
        <position position="128"/>
    </location>
</feature>
<accession>A0ABW9QW49</accession>
<comment type="caution">
    <text evidence="1">The sequence shown here is derived from an EMBL/GenBank/DDBJ whole genome shotgun (WGS) entry which is preliminary data.</text>
</comment>
<gene>
    <name evidence="1" type="ORF">GHK86_15365</name>
</gene>
<evidence type="ECO:0000313" key="2">
    <source>
        <dbReference type="Proteomes" id="UP000437736"/>
    </source>
</evidence>
<reference evidence="1 2" key="1">
    <citation type="submission" date="2019-11" db="EMBL/GenBank/DDBJ databases">
        <title>Acidiferrimicrobium australis gen. nov., sp. nov., an acidophilic and obligately heterotrophic, member of the Actinobacteria that catalyses dissimilatory oxido- reduction of iron isolated from metal-rich acidic water in Chile.</title>
        <authorList>
            <person name="Gonzalez D."/>
            <person name="Huber K."/>
            <person name="Hedrich S."/>
            <person name="Rojas-Villalobos C."/>
            <person name="Quatrini R."/>
            <person name="Dinamarca M.A."/>
            <person name="Schwarz A."/>
            <person name="Canales C."/>
            <person name="Nancucheo I."/>
        </authorList>
    </citation>
    <scope>NUCLEOTIDE SEQUENCE [LARGE SCALE GENOMIC DNA]</scope>
    <source>
        <strain evidence="1 2">USS-CCA1</strain>
    </source>
</reference>